<dbReference type="InterPro" id="IPR035919">
    <property type="entry name" value="EAL_sf"/>
</dbReference>
<dbReference type="Pfam" id="PF00563">
    <property type="entry name" value="EAL"/>
    <property type="match status" value="1"/>
</dbReference>
<dbReference type="PANTHER" id="PTHR44757">
    <property type="entry name" value="DIGUANYLATE CYCLASE DGCP"/>
    <property type="match status" value="1"/>
</dbReference>
<feature type="modified residue" description="4-aspartylphosphate" evidence="1">
    <location>
        <position position="55"/>
    </location>
</feature>
<dbReference type="Gene3D" id="3.30.450.20">
    <property type="entry name" value="PAS domain"/>
    <property type="match status" value="2"/>
</dbReference>
<dbReference type="CDD" id="cd01948">
    <property type="entry name" value="EAL"/>
    <property type="match status" value="1"/>
</dbReference>
<feature type="domain" description="GGDEF" evidence="5">
    <location>
        <begin position="406"/>
        <end position="539"/>
    </location>
</feature>
<proteinExistence type="predicted"/>
<dbReference type="PROSITE" id="PS50110">
    <property type="entry name" value="RESPONSE_REGULATORY"/>
    <property type="match status" value="1"/>
</dbReference>
<organism evidence="6 7">
    <name type="scientific">Solidesulfovibrio aerotolerans</name>
    <dbReference type="NCBI Taxonomy" id="295255"/>
    <lineage>
        <taxon>Bacteria</taxon>
        <taxon>Pseudomonadati</taxon>
        <taxon>Thermodesulfobacteriota</taxon>
        <taxon>Desulfovibrionia</taxon>
        <taxon>Desulfovibrionales</taxon>
        <taxon>Desulfovibrionaceae</taxon>
        <taxon>Solidesulfovibrio</taxon>
    </lineage>
</organism>
<accession>A0A7C9IK64</accession>
<dbReference type="InterPro" id="IPR052155">
    <property type="entry name" value="Biofilm_reg_signaling"/>
</dbReference>
<dbReference type="NCBIfam" id="TIGR00229">
    <property type="entry name" value="sensory_box"/>
    <property type="match status" value="1"/>
</dbReference>
<sequence>MTQPRILIVDQDRAAASTVARLLGEHGYQPLGPVGSCREALETAATQRPGMAIVDLRLNGACDGVDAALLLREGPGIPVILLTPASSPDILARVKKAVPCCCLAVPIDSQALLLAIESTLARQKAEQALHRSEARSRAIFAAAPTALALLDAGNLVRDVNTAAARLFGACAEAFRGRPIQEVFAARDAAILLPLLDAAGNGETARARLRCLRPEGGEFPVAVTAAPLPGVGDEPGHVLLEVRPCQTPGVRLELPDTDLTASAEGFCIIDGEDKLRQINAACVRMFALDNVPLADVALDAALPKELAASLGRDASRVIAWNEPVKKEITVTLGSADKTLLLSLFPMGLDESRRLAGCLVTDITDRKQLESQLAHMAFHDPLTGLPNRSLCLDRIRQALERSKRRDNYQYAVIFLDLDRFKLVNDSLGHHIGDRLLECVSRRLRDCVRSLDTVSRLGGDEFVVVLEETGSYREVVRIIKRMRDAMALVFPLSGHDVHITASMGIVVSPASYDKPEELLRNANIALHRAKAEGRNRFKVFNTRMLEDAIRLMDLENDLRAALKRGEFFLDYQPILALCDRRMTGFEALVRWRRPGKGVAPPNDFIPVAEDTGLIVPLGLWVLAEACRTMASWHERFPETRSMSMSVNLSAKQLAQPTLVEDVERVLRATGMDPRALKLEITETVIMDNPEVSILRLKRLKALGVRLSVDDFGTGYSSLSYLQRFPIDTLKVDRAFVSDIESSENRKIVGAVVALAHSLGLDVVAEGVELETQSDVLNGFACEAGQGFLFSRPVCREDVERLFGQGG</sequence>
<dbReference type="FunFam" id="3.20.20.450:FF:000001">
    <property type="entry name" value="Cyclic di-GMP phosphodiesterase yahA"/>
    <property type="match status" value="1"/>
</dbReference>
<dbReference type="InterPro" id="IPR000014">
    <property type="entry name" value="PAS"/>
</dbReference>
<dbReference type="Gene3D" id="3.30.70.270">
    <property type="match status" value="1"/>
</dbReference>
<dbReference type="Pfam" id="PF08448">
    <property type="entry name" value="PAS_4"/>
    <property type="match status" value="2"/>
</dbReference>
<dbReference type="InterPro" id="IPR029787">
    <property type="entry name" value="Nucleotide_cyclase"/>
</dbReference>
<dbReference type="SMART" id="SM00052">
    <property type="entry name" value="EAL"/>
    <property type="match status" value="1"/>
</dbReference>
<dbReference type="InterPro" id="IPR011006">
    <property type="entry name" value="CheY-like_superfamily"/>
</dbReference>
<evidence type="ECO:0000259" key="5">
    <source>
        <dbReference type="PROSITE" id="PS50887"/>
    </source>
</evidence>
<dbReference type="InterPro" id="IPR013656">
    <property type="entry name" value="PAS_4"/>
</dbReference>
<keyword evidence="7" id="KW-1185">Reference proteome</keyword>
<dbReference type="OrthoDB" id="7673416at2"/>
<name>A0A7C9IK64_9BACT</name>
<feature type="domain" description="EAL" evidence="4">
    <location>
        <begin position="548"/>
        <end position="803"/>
    </location>
</feature>
<protein>
    <submittedName>
        <fullName evidence="6">EAL domain-containing protein</fullName>
    </submittedName>
</protein>
<dbReference type="Gene3D" id="3.20.20.450">
    <property type="entry name" value="EAL domain"/>
    <property type="match status" value="1"/>
</dbReference>
<comment type="caution">
    <text evidence="6">The sequence shown here is derived from an EMBL/GenBank/DDBJ whole genome shotgun (WGS) entry which is preliminary data.</text>
</comment>
<dbReference type="PROSITE" id="PS50887">
    <property type="entry name" value="GGDEF"/>
    <property type="match status" value="1"/>
</dbReference>
<reference evidence="6 7" key="1">
    <citation type="submission" date="2020-01" db="EMBL/GenBank/DDBJ databases">
        <title>Genome sequence of Desulfovibrio aerotolerans DSM 16695(T).</title>
        <authorList>
            <person name="Karnachuk O."/>
            <person name="Avakyan M."/>
            <person name="Mardanov A."/>
            <person name="Kadnikov V."/>
            <person name="Ravin N."/>
        </authorList>
    </citation>
    <scope>NUCLEOTIDE SEQUENCE [LARGE SCALE GENOMIC DNA]</scope>
    <source>
        <strain evidence="6 7">DSM 16695</strain>
    </source>
</reference>
<dbReference type="AlphaFoldDB" id="A0A7C9IK64"/>
<gene>
    <name evidence="6" type="ORF">GTA51_05965</name>
</gene>
<dbReference type="Pfam" id="PF00990">
    <property type="entry name" value="GGDEF"/>
    <property type="match status" value="1"/>
</dbReference>
<dbReference type="PROSITE" id="PS50883">
    <property type="entry name" value="EAL"/>
    <property type="match status" value="1"/>
</dbReference>
<feature type="domain" description="Response regulatory" evidence="2">
    <location>
        <begin position="5"/>
        <end position="120"/>
    </location>
</feature>
<dbReference type="Proteomes" id="UP000482487">
    <property type="component" value="Unassembled WGS sequence"/>
</dbReference>
<dbReference type="CDD" id="cd00130">
    <property type="entry name" value="PAS"/>
    <property type="match status" value="1"/>
</dbReference>
<evidence type="ECO:0000259" key="2">
    <source>
        <dbReference type="PROSITE" id="PS50110"/>
    </source>
</evidence>
<dbReference type="InterPro" id="IPR001633">
    <property type="entry name" value="EAL_dom"/>
</dbReference>
<evidence type="ECO:0000313" key="7">
    <source>
        <dbReference type="Proteomes" id="UP000482487"/>
    </source>
</evidence>
<dbReference type="SMART" id="SM00448">
    <property type="entry name" value="REC"/>
    <property type="match status" value="1"/>
</dbReference>
<dbReference type="SMART" id="SM00267">
    <property type="entry name" value="GGDEF"/>
    <property type="match status" value="1"/>
</dbReference>
<dbReference type="SMART" id="SM00091">
    <property type="entry name" value="PAS"/>
    <property type="match status" value="2"/>
</dbReference>
<dbReference type="PROSITE" id="PS50112">
    <property type="entry name" value="PAS"/>
    <property type="match status" value="1"/>
</dbReference>
<evidence type="ECO:0000313" key="6">
    <source>
        <dbReference type="EMBL" id="MYL82681.1"/>
    </source>
</evidence>
<dbReference type="InterPro" id="IPR035965">
    <property type="entry name" value="PAS-like_dom_sf"/>
</dbReference>
<evidence type="ECO:0000256" key="1">
    <source>
        <dbReference type="PROSITE-ProRule" id="PRU00169"/>
    </source>
</evidence>
<keyword evidence="1" id="KW-0597">Phosphoprotein</keyword>
<feature type="domain" description="PAS" evidence="3">
    <location>
        <begin position="132"/>
        <end position="202"/>
    </location>
</feature>
<dbReference type="PANTHER" id="PTHR44757:SF2">
    <property type="entry name" value="BIOFILM ARCHITECTURE MAINTENANCE PROTEIN MBAA"/>
    <property type="match status" value="1"/>
</dbReference>
<dbReference type="RefSeq" id="WP_160959507.1">
    <property type="nucleotide sequence ID" value="NZ_WVUD01000007.1"/>
</dbReference>
<dbReference type="EMBL" id="WVUD01000007">
    <property type="protein sequence ID" value="MYL82681.1"/>
    <property type="molecule type" value="Genomic_DNA"/>
</dbReference>
<dbReference type="SUPFAM" id="SSF55073">
    <property type="entry name" value="Nucleotide cyclase"/>
    <property type="match status" value="1"/>
</dbReference>
<evidence type="ECO:0000259" key="3">
    <source>
        <dbReference type="PROSITE" id="PS50112"/>
    </source>
</evidence>
<dbReference type="SUPFAM" id="SSF52172">
    <property type="entry name" value="CheY-like"/>
    <property type="match status" value="1"/>
</dbReference>
<dbReference type="InterPro" id="IPR000160">
    <property type="entry name" value="GGDEF_dom"/>
</dbReference>
<dbReference type="InterPro" id="IPR043128">
    <property type="entry name" value="Rev_trsase/Diguanyl_cyclase"/>
</dbReference>
<dbReference type="GO" id="GO:0000160">
    <property type="term" value="P:phosphorelay signal transduction system"/>
    <property type="evidence" value="ECO:0007669"/>
    <property type="project" value="InterPro"/>
</dbReference>
<evidence type="ECO:0000259" key="4">
    <source>
        <dbReference type="PROSITE" id="PS50883"/>
    </source>
</evidence>
<dbReference type="InterPro" id="IPR001789">
    <property type="entry name" value="Sig_transdc_resp-reg_receiver"/>
</dbReference>
<dbReference type="SUPFAM" id="SSF141868">
    <property type="entry name" value="EAL domain-like"/>
    <property type="match status" value="1"/>
</dbReference>
<dbReference type="NCBIfam" id="TIGR00254">
    <property type="entry name" value="GGDEF"/>
    <property type="match status" value="1"/>
</dbReference>
<dbReference type="Gene3D" id="3.40.50.2300">
    <property type="match status" value="1"/>
</dbReference>
<dbReference type="Pfam" id="PF00072">
    <property type="entry name" value="Response_reg"/>
    <property type="match status" value="1"/>
</dbReference>
<dbReference type="CDD" id="cd01949">
    <property type="entry name" value="GGDEF"/>
    <property type="match status" value="1"/>
</dbReference>
<dbReference type="SUPFAM" id="SSF55785">
    <property type="entry name" value="PYP-like sensor domain (PAS domain)"/>
    <property type="match status" value="2"/>
</dbReference>